<keyword evidence="2" id="KW-0520">NAD</keyword>
<protein>
    <recommendedName>
        <fullName evidence="3">D-isomer specific 2-hydroxyacid dehydrogenase NAD-binding domain-containing protein</fullName>
    </recommendedName>
</protein>
<dbReference type="PANTHER" id="PTHR43333">
    <property type="entry name" value="2-HACID_DH_C DOMAIN-CONTAINING PROTEIN"/>
    <property type="match status" value="1"/>
</dbReference>
<dbReference type="EnsemblMetazoa" id="G30913.1">
    <property type="protein sequence ID" value="G30913.1:cds"/>
    <property type="gene ID" value="G30913"/>
</dbReference>
<dbReference type="PANTHER" id="PTHR43333:SF1">
    <property type="entry name" value="D-ISOMER SPECIFIC 2-HYDROXYACID DEHYDROGENASE NAD-BINDING DOMAIN-CONTAINING PROTEIN"/>
    <property type="match status" value="1"/>
</dbReference>
<reference evidence="4" key="1">
    <citation type="submission" date="2022-08" db="UniProtKB">
        <authorList>
            <consortium name="EnsemblMetazoa"/>
        </authorList>
    </citation>
    <scope>IDENTIFICATION</scope>
    <source>
        <strain evidence="4">05x7-T-G4-1.051#20</strain>
    </source>
</reference>
<keyword evidence="1" id="KW-0560">Oxidoreductase</keyword>
<evidence type="ECO:0000313" key="5">
    <source>
        <dbReference type="Proteomes" id="UP000005408"/>
    </source>
</evidence>
<dbReference type="SUPFAM" id="SSF51735">
    <property type="entry name" value="NAD(P)-binding Rossmann-fold domains"/>
    <property type="match status" value="1"/>
</dbReference>
<evidence type="ECO:0000256" key="1">
    <source>
        <dbReference type="ARBA" id="ARBA00023002"/>
    </source>
</evidence>
<dbReference type="Proteomes" id="UP000005408">
    <property type="component" value="Unassembled WGS sequence"/>
</dbReference>
<evidence type="ECO:0000313" key="4">
    <source>
        <dbReference type="EnsemblMetazoa" id="G30913.1:cds"/>
    </source>
</evidence>
<feature type="domain" description="D-isomer specific 2-hydroxyacid dehydrogenase NAD-binding" evidence="3">
    <location>
        <begin position="133"/>
        <end position="308"/>
    </location>
</feature>
<dbReference type="GO" id="GO:0016491">
    <property type="term" value="F:oxidoreductase activity"/>
    <property type="evidence" value="ECO:0007669"/>
    <property type="project" value="UniProtKB-KW"/>
</dbReference>
<sequence>MSGEVLHLQHNHTVITVSPLTRLPKLIQDRIPGLTVINFSIPGELYRDSPDYPKLAKLINESAADIILTLPHVLDNLVQHGLCCDSIKWFQSTSAGAEELFHAFPKPPDHMVFTRMGEGFGGFMAEYVLGQIISREHYFPQMADYQRQKVWSRSKFIQKRSLATLTIGILGTGAIGIKIAEASKAFGMTVKGLARTKKESIMPHFDVILQNKDLPKFLAGCDYVCSVLPSTVETKGMLSGDVLKACEEKKTIFINVGRGDVIDEASVFKALNMGWIGGAILDAIDKEPLPADSPLWTHPDVVITPHISGPVTTDKIAKVFDSNYKKFLKGEEMDYVVDWQRKY</sequence>
<dbReference type="InterPro" id="IPR006140">
    <property type="entry name" value="D-isomer_DH_NAD-bd"/>
</dbReference>
<proteinExistence type="predicted"/>
<dbReference type="AlphaFoldDB" id="A0A8W8M4D9"/>
<accession>A0A8W8M4D9</accession>
<dbReference type="CDD" id="cd05300">
    <property type="entry name" value="2-Hacid_dh_1"/>
    <property type="match status" value="1"/>
</dbReference>
<dbReference type="Pfam" id="PF02826">
    <property type="entry name" value="2-Hacid_dh_C"/>
    <property type="match status" value="1"/>
</dbReference>
<dbReference type="Gene3D" id="3.40.50.720">
    <property type="entry name" value="NAD(P)-binding Rossmann-like Domain"/>
    <property type="match status" value="2"/>
</dbReference>
<evidence type="ECO:0000256" key="2">
    <source>
        <dbReference type="ARBA" id="ARBA00023027"/>
    </source>
</evidence>
<dbReference type="InterPro" id="IPR036291">
    <property type="entry name" value="NAD(P)-bd_dom_sf"/>
</dbReference>
<dbReference type="FunFam" id="3.40.50.720:FF:000363">
    <property type="entry name" value="D-isomer specific 2-hydroxyacid dehydrogenase"/>
    <property type="match status" value="1"/>
</dbReference>
<dbReference type="GO" id="GO:0051287">
    <property type="term" value="F:NAD binding"/>
    <property type="evidence" value="ECO:0007669"/>
    <property type="project" value="InterPro"/>
</dbReference>
<name>A0A8W8M4D9_MAGGI</name>
<organism evidence="4 5">
    <name type="scientific">Magallana gigas</name>
    <name type="common">Pacific oyster</name>
    <name type="synonym">Crassostrea gigas</name>
    <dbReference type="NCBI Taxonomy" id="29159"/>
    <lineage>
        <taxon>Eukaryota</taxon>
        <taxon>Metazoa</taxon>
        <taxon>Spiralia</taxon>
        <taxon>Lophotrochozoa</taxon>
        <taxon>Mollusca</taxon>
        <taxon>Bivalvia</taxon>
        <taxon>Autobranchia</taxon>
        <taxon>Pteriomorphia</taxon>
        <taxon>Ostreida</taxon>
        <taxon>Ostreoidea</taxon>
        <taxon>Ostreidae</taxon>
        <taxon>Magallana</taxon>
    </lineage>
</organism>
<keyword evidence="5" id="KW-1185">Reference proteome</keyword>
<evidence type="ECO:0000259" key="3">
    <source>
        <dbReference type="Pfam" id="PF02826"/>
    </source>
</evidence>